<protein>
    <submittedName>
        <fullName evidence="4">Maleylpyruvate isomerase</fullName>
    </submittedName>
</protein>
<dbReference type="OrthoDB" id="509852at2"/>
<dbReference type="InterPro" id="IPR040079">
    <property type="entry name" value="Glutathione_S-Trfase"/>
</dbReference>
<dbReference type="GO" id="GO:0006749">
    <property type="term" value="P:glutathione metabolic process"/>
    <property type="evidence" value="ECO:0007669"/>
    <property type="project" value="TreeGrafter"/>
</dbReference>
<evidence type="ECO:0000259" key="3">
    <source>
        <dbReference type="PROSITE" id="PS50405"/>
    </source>
</evidence>
<dbReference type="GO" id="GO:0005737">
    <property type="term" value="C:cytoplasm"/>
    <property type="evidence" value="ECO:0007669"/>
    <property type="project" value="InterPro"/>
</dbReference>
<dbReference type="NCBIfam" id="TIGR01262">
    <property type="entry name" value="maiA"/>
    <property type="match status" value="1"/>
</dbReference>
<dbReference type="SUPFAM" id="SSF47616">
    <property type="entry name" value="GST C-terminal domain-like"/>
    <property type="match status" value="1"/>
</dbReference>
<evidence type="ECO:0000256" key="1">
    <source>
        <dbReference type="ARBA" id="ARBA00010007"/>
    </source>
</evidence>
<evidence type="ECO:0000259" key="2">
    <source>
        <dbReference type="PROSITE" id="PS50404"/>
    </source>
</evidence>
<keyword evidence="5" id="KW-1185">Reference proteome</keyword>
<dbReference type="InterPro" id="IPR010987">
    <property type="entry name" value="Glutathione-S-Trfase_C-like"/>
</dbReference>
<dbReference type="InterPro" id="IPR005955">
    <property type="entry name" value="GST_Zeta"/>
</dbReference>
<dbReference type="Gene3D" id="3.40.30.10">
    <property type="entry name" value="Glutaredoxin"/>
    <property type="match status" value="1"/>
</dbReference>
<dbReference type="GO" id="GO:0016034">
    <property type="term" value="F:maleylacetoacetate isomerase activity"/>
    <property type="evidence" value="ECO:0007669"/>
    <property type="project" value="TreeGrafter"/>
</dbReference>
<dbReference type="Proteomes" id="UP000184066">
    <property type="component" value="Unassembled WGS sequence"/>
</dbReference>
<dbReference type="InterPro" id="IPR034330">
    <property type="entry name" value="GST_Zeta_C"/>
</dbReference>
<sequence length="220" mass="24429">MTELILHSYFRSSTSTRLRAALNLKGLEARYVAHHLVRDEHRDPAFLAINPQGLLPALELRGAPGGDVALTQSLAIIEWLDETWPDPPLLPADPLGRARVRALSQAIACEVHAVNNLRVLRRLREQFGADDAAVAAWFRHWVAETLAPLERMLRDDPRTGAFCHGDAPGMADLCLYAQVLNNRRFDVNMAPYPTIMRIFDACEAVPEIARAAPANQPDAE</sequence>
<dbReference type="InterPro" id="IPR036249">
    <property type="entry name" value="Thioredoxin-like_sf"/>
</dbReference>
<gene>
    <name evidence="4" type="ORF">SAMN05216200_102132</name>
</gene>
<dbReference type="Gene3D" id="1.20.1050.10">
    <property type="match status" value="1"/>
</dbReference>
<comment type="similarity">
    <text evidence="1">Belongs to the GST superfamily. Zeta family.</text>
</comment>
<dbReference type="GO" id="GO:0006559">
    <property type="term" value="P:L-phenylalanine catabolic process"/>
    <property type="evidence" value="ECO:0007669"/>
    <property type="project" value="TreeGrafter"/>
</dbReference>
<dbReference type="SFLD" id="SFLDS00019">
    <property type="entry name" value="Glutathione_Transferase_(cytos"/>
    <property type="match status" value="1"/>
</dbReference>
<reference evidence="4 5" key="1">
    <citation type="submission" date="2016-12" db="EMBL/GenBank/DDBJ databases">
        <authorList>
            <person name="Song W.-J."/>
            <person name="Kurnit D.M."/>
        </authorList>
    </citation>
    <scope>NUCLEOTIDE SEQUENCE [LARGE SCALE GENOMIC DNA]</scope>
    <source>
        <strain evidence="4 5">CGMCC 1.10808</strain>
    </source>
</reference>
<dbReference type="RefSeq" id="WP_072746223.1">
    <property type="nucleotide sequence ID" value="NZ_FOHL01000003.1"/>
</dbReference>
<dbReference type="PANTHER" id="PTHR42673">
    <property type="entry name" value="MALEYLACETOACETATE ISOMERASE"/>
    <property type="match status" value="1"/>
</dbReference>
<evidence type="ECO:0000313" key="4">
    <source>
        <dbReference type="EMBL" id="SHN55476.1"/>
    </source>
</evidence>
<dbReference type="Pfam" id="PF13409">
    <property type="entry name" value="GST_N_2"/>
    <property type="match status" value="1"/>
</dbReference>
<dbReference type="GO" id="GO:0004364">
    <property type="term" value="F:glutathione transferase activity"/>
    <property type="evidence" value="ECO:0007669"/>
    <property type="project" value="TreeGrafter"/>
</dbReference>
<keyword evidence="4" id="KW-0413">Isomerase</keyword>
<dbReference type="SUPFAM" id="SSF52833">
    <property type="entry name" value="Thioredoxin-like"/>
    <property type="match status" value="1"/>
</dbReference>
<dbReference type="EMBL" id="FRDL01000002">
    <property type="protein sequence ID" value="SHN55476.1"/>
    <property type="molecule type" value="Genomic_DNA"/>
</dbReference>
<dbReference type="CDD" id="cd03191">
    <property type="entry name" value="GST_C_Zeta"/>
    <property type="match status" value="1"/>
</dbReference>
<evidence type="ECO:0000313" key="5">
    <source>
        <dbReference type="Proteomes" id="UP000184066"/>
    </source>
</evidence>
<dbReference type="InterPro" id="IPR034333">
    <property type="entry name" value="GST_Zeta_N"/>
</dbReference>
<dbReference type="PROSITE" id="PS50405">
    <property type="entry name" value="GST_CTER"/>
    <property type="match status" value="1"/>
</dbReference>
<dbReference type="AlphaFoldDB" id="A0A1M7SAG7"/>
<keyword evidence="4" id="KW-0670">Pyruvate</keyword>
<proteinExistence type="inferred from homology"/>
<organism evidence="4 5">
    <name type="scientific">Oceanicella actignis</name>
    <dbReference type="NCBI Taxonomy" id="1189325"/>
    <lineage>
        <taxon>Bacteria</taxon>
        <taxon>Pseudomonadati</taxon>
        <taxon>Pseudomonadota</taxon>
        <taxon>Alphaproteobacteria</taxon>
        <taxon>Rhodobacterales</taxon>
        <taxon>Paracoccaceae</taxon>
        <taxon>Oceanicella</taxon>
    </lineage>
</organism>
<dbReference type="InterPro" id="IPR004045">
    <property type="entry name" value="Glutathione_S-Trfase_N"/>
</dbReference>
<accession>A0A1M7SAG7</accession>
<dbReference type="InterPro" id="IPR036282">
    <property type="entry name" value="Glutathione-S-Trfase_C_sf"/>
</dbReference>
<dbReference type="STRING" id="1189325.SAMN04488119_103376"/>
<feature type="domain" description="GST C-terminal" evidence="3">
    <location>
        <begin position="93"/>
        <end position="220"/>
    </location>
</feature>
<dbReference type="PROSITE" id="PS50404">
    <property type="entry name" value="GST_NTER"/>
    <property type="match status" value="1"/>
</dbReference>
<feature type="domain" description="GST N-terminal" evidence="2">
    <location>
        <begin position="2"/>
        <end position="88"/>
    </location>
</feature>
<dbReference type="SFLD" id="SFLDG00358">
    <property type="entry name" value="Main_(cytGST)"/>
    <property type="match status" value="1"/>
</dbReference>
<name>A0A1M7SAG7_9RHOB</name>
<dbReference type="PANTHER" id="PTHR42673:SF4">
    <property type="entry name" value="MALEYLACETOACETATE ISOMERASE"/>
    <property type="match status" value="1"/>
</dbReference>
<dbReference type="CDD" id="cd03042">
    <property type="entry name" value="GST_N_Zeta"/>
    <property type="match status" value="1"/>
</dbReference>